<reference evidence="1 2" key="1">
    <citation type="submission" date="2017-01" db="EMBL/GenBank/DDBJ databases">
        <authorList>
            <person name="Erauso G."/>
        </authorList>
    </citation>
    <scope>NUCLEOTIDE SEQUENCE [LARGE SCALE GENOMIC DNA]</scope>
    <source>
        <strain evidence="1">MESINF1</strain>
    </source>
</reference>
<organism evidence="1 2">
    <name type="scientific">Mesotoga infera</name>
    <dbReference type="NCBI Taxonomy" id="1236046"/>
    <lineage>
        <taxon>Bacteria</taxon>
        <taxon>Thermotogati</taxon>
        <taxon>Thermotogota</taxon>
        <taxon>Thermotogae</taxon>
        <taxon>Kosmotogales</taxon>
        <taxon>Kosmotogaceae</taxon>
        <taxon>Mesotoga</taxon>
    </lineage>
</organism>
<dbReference type="GO" id="GO:0006281">
    <property type="term" value="P:DNA repair"/>
    <property type="evidence" value="ECO:0007669"/>
    <property type="project" value="TreeGrafter"/>
</dbReference>
<dbReference type="NCBIfam" id="TIGR01549">
    <property type="entry name" value="HAD-SF-IA-v1"/>
    <property type="match status" value="1"/>
</dbReference>
<dbReference type="InterPro" id="IPR023198">
    <property type="entry name" value="PGP-like_dom2"/>
</dbReference>
<sequence>MFEYVIWDFGGTLFDTYPAATRVFREVLSKFGVIAKEEEILEKLKESTIKAATYFSNKYRLKEGLIENFYTIENHLEPDKQPPFKSAREVCLQINRNGGNNFLFSHRSNYSMTKLLSYYNMIDLFSEIVSSDNGFARKPDPQAIMYIIDKYDLDHERVITIGDREIDIESGRRAGIATCLFNPGGSITSTRADYVIDSLEQLPSILQVCNRFKGCGDTND</sequence>
<dbReference type="RefSeq" id="WP_169699299.1">
    <property type="nucleotide sequence ID" value="NZ_LS974202.1"/>
</dbReference>
<name>A0A7Z7PR40_9BACT</name>
<dbReference type="Pfam" id="PF13419">
    <property type="entry name" value="HAD_2"/>
    <property type="match status" value="1"/>
</dbReference>
<dbReference type="InterPro" id="IPR006439">
    <property type="entry name" value="HAD-SF_hydro_IA"/>
</dbReference>
<dbReference type="InterPro" id="IPR023214">
    <property type="entry name" value="HAD_sf"/>
</dbReference>
<protein>
    <submittedName>
        <fullName evidence="1">Haloacid dehalogenase superfamily enzyme, subfamily IA</fullName>
    </submittedName>
</protein>
<accession>A0A7Z7PR40</accession>
<dbReference type="SUPFAM" id="SSF56784">
    <property type="entry name" value="HAD-like"/>
    <property type="match status" value="1"/>
</dbReference>
<dbReference type="AlphaFoldDB" id="A0A7Z7PR40"/>
<dbReference type="InterPro" id="IPR041492">
    <property type="entry name" value="HAD_2"/>
</dbReference>
<dbReference type="PANTHER" id="PTHR43434">
    <property type="entry name" value="PHOSPHOGLYCOLATE PHOSPHATASE"/>
    <property type="match status" value="1"/>
</dbReference>
<dbReference type="KEGG" id="minf:MESINF_1672"/>
<gene>
    <name evidence="1" type="ORF">MESINF_1672</name>
</gene>
<dbReference type="PANTHER" id="PTHR43434:SF25">
    <property type="entry name" value="PHOSPHOGLYCOLATE PHOSPHATASE"/>
    <property type="match status" value="1"/>
</dbReference>
<evidence type="ECO:0000313" key="2">
    <source>
        <dbReference type="Proteomes" id="UP000250796"/>
    </source>
</evidence>
<keyword evidence="2" id="KW-1185">Reference proteome</keyword>
<evidence type="ECO:0000313" key="1">
    <source>
        <dbReference type="EMBL" id="SSC13116.1"/>
    </source>
</evidence>
<dbReference type="Gene3D" id="1.10.150.240">
    <property type="entry name" value="Putative phosphatase, domain 2"/>
    <property type="match status" value="1"/>
</dbReference>
<dbReference type="GO" id="GO:0005829">
    <property type="term" value="C:cytosol"/>
    <property type="evidence" value="ECO:0007669"/>
    <property type="project" value="TreeGrafter"/>
</dbReference>
<dbReference type="EMBL" id="LS974202">
    <property type="protein sequence ID" value="SSC13116.1"/>
    <property type="molecule type" value="Genomic_DNA"/>
</dbReference>
<dbReference type="SFLD" id="SFLDS00003">
    <property type="entry name" value="Haloacid_Dehalogenase"/>
    <property type="match status" value="1"/>
</dbReference>
<dbReference type="InterPro" id="IPR050155">
    <property type="entry name" value="HAD-like_hydrolase_sf"/>
</dbReference>
<dbReference type="Proteomes" id="UP000250796">
    <property type="component" value="Chromosome MESINF"/>
</dbReference>
<dbReference type="Gene3D" id="3.40.50.1000">
    <property type="entry name" value="HAD superfamily/HAD-like"/>
    <property type="match status" value="1"/>
</dbReference>
<dbReference type="InterPro" id="IPR036412">
    <property type="entry name" value="HAD-like_sf"/>
</dbReference>
<dbReference type="GO" id="GO:0008967">
    <property type="term" value="F:phosphoglycolate phosphatase activity"/>
    <property type="evidence" value="ECO:0007669"/>
    <property type="project" value="TreeGrafter"/>
</dbReference>
<proteinExistence type="predicted"/>
<dbReference type="SFLD" id="SFLDG01129">
    <property type="entry name" value="C1.5:_HAD__Beta-PGM__Phosphata"/>
    <property type="match status" value="1"/>
</dbReference>